<sequence>MGNLLHAQNESFDLLINGSFVEAAVKSYEIPLTFWGVIWLWPIAFLITLILVAIKSENPTMVAIYAILGNVALGTRLPQISQVFLVPIVIFSVLIWLYSLFLSPKIE</sequence>
<feature type="transmembrane region" description="Helical" evidence="1">
    <location>
        <begin position="32"/>
        <end position="54"/>
    </location>
</feature>
<reference evidence="2" key="1">
    <citation type="journal article" date="2015" name="Nature">
        <title>Complex archaea that bridge the gap between prokaryotes and eukaryotes.</title>
        <authorList>
            <person name="Spang A."/>
            <person name="Saw J.H."/>
            <person name="Jorgensen S.L."/>
            <person name="Zaremba-Niedzwiedzka K."/>
            <person name="Martijn J."/>
            <person name="Lind A.E."/>
            <person name="van Eijk R."/>
            <person name="Schleper C."/>
            <person name="Guy L."/>
            <person name="Ettema T.J."/>
        </authorList>
    </citation>
    <scope>NUCLEOTIDE SEQUENCE</scope>
</reference>
<feature type="transmembrane region" description="Helical" evidence="1">
    <location>
        <begin position="61"/>
        <end position="77"/>
    </location>
</feature>
<feature type="transmembrane region" description="Helical" evidence="1">
    <location>
        <begin position="83"/>
        <end position="102"/>
    </location>
</feature>
<organism evidence="2">
    <name type="scientific">marine sediment metagenome</name>
    <dbReference type="NCBI Taxonomy" id="412755"/>
    <lineage>
        <taxon>unclassified sequences</taxon>
        <taxon>metagenomes</taxon>
        <taxon>ecological metagenomes</taxon>
    </lineage>
</organism>
<dbReference type="AlphaFoldDB" id="A0A0F9EZ00"/>
<keyword evidence="1" id="KW-1133">Transmembrane helix</keyword>
<evidence type="ECO:0000313" key="2">
    <source>
        <dbReference type="EMBL" id="KKL79264.1"/>
    </source>
</evidence>
<gene>
    <name evidence="2" type="ORF">LCGC14_2016580</name>
</gene>
<name>A0A0F9EZ00_9ZZZZ</name>
<keyword evidence="1" id="KW-0472">Membrane</keyword>
<keyword evidence="1" id="KW-0812">Transmembrane</keyword>
<accession>A0A0F9EZ00</accession>
<dbReference type="EMBL" id="LAZR01023221">
    <property type="protein sequence ID" value="KKL79264.1"/>
    <property type="molecule type" value="Genomic_DNA"/>
</dbReference>
<evidence type="ECO:0000256" key="1">
    <source>
        <dbReference type="SAM" id="Phobius"/>
    </source>
</evidence>
<comment type="caution">
    <text evidence="2">The sequence shown here is derived from an EMBL/GenBank/DDBJ whole genome shotgun (WGS) entry which is preliminary data.</text>
</comment>
<proteinExistence type="predicted"/>
<protein>
    <submittedName>
        <fullName evidence="2">Uncharacterized protein</fullName>
    </submittedName>
</protein>